<proteinExistence type="predicted"/>
<sequence length="189" mass="22579">MLCQDPPPRTITMTKRFFLFPPFQYPFNIPTYFPSPTPRRVRNVYFLKRNKDERDLKRLMAHWDQKCIHPCAKKRDCEVKRRGGKIRTALSYFTLVYKSGEYFGGCINSYTKYFWRRIFFPEKGNCSDLSVEKWLERGFHFISSQNPDEKTCFDGKFTAPLMGVSEGQEILFVSPKKEDWINKRICFTY</sequence>
<dbReference type="EMBL" id="BMAW01041703">
    <property type="protein sequence ID" value="GFS30322.1"/>
    <property type="molecule type" value="Genomic_DNA"/>
</dbReference>
<keyword evidence="2" id="KW-1185">Reference proteome</keyword>
<dbReference type="AlphaFoldDB" id="A0A8X6J377"/>
<protein>
    <submittedName>
        <fullName evidence="1">Uncharacterized protein</fullName>
    </submittedName>
</protein>
<evidence type="ECO:0000313" key="2">
    <source>
        <dbReference type="Proteomes" id="UP000887013"/>
    </source>
</evidence>
<name>A0A8X6J377_NEPPI</name>
<organism evidence="1 2">
    <name type="scientific">Nephila pilipes</name>
    <name type="common">Giant wood spider</name>
    <name type="synonym">Nephila maculata</name>
    <dbReference type="NCBI Taxonomy" id="299642"/>
    <lineage>
        <taxon>Eukaryota</taxon>
        <taxon>Metazoa</taxon>
        <taxon>Ecdysozoa</taxon>
        <taxon>Arthropoda</taxon>
        <taxon>Chelicerata</taxon>
        <taxon>Arachnida</taxon>
        <taxon>Araneae</taxon>
        <taxon>Araneomorphae</taxon>
        <taxon>Entelegynae</taxon>
        <taxon>Araneoidea</taxon>
        <taxon>Nephilidae</taxon>
        <taxon>Nephila</taxon>
    </lineage>
</organism>
<evidence type="ECO:0000313" key="1">
    <source>
        <dbReference type="EMBL" id="GFS30322.1"/>
    </source>
</evidence>
<reference evidence="1" key="1">
    <citation type="submission" date="2020-08" db="EMBL/GenBank/DDBJ databases">
        <title>Multicomponent nature underlies the extraordinary mechanical properties of spider dragline silk.</title>
        <authorList>
            <person name="Kono N."/>
            <person name="Nakamura H."/>
            <person name="Mori M."/>
            <person name="Yoshida Y."/>
            <person name="Ohtoshi R."/>
            <person name="Malay A.D."/>
            <person name="Moran D.A.P."/>
            <person name="Tomita M."/>
            <person name="Numata K."/>
            <person name="Arakawa K."/>
        </authorList>
    </citation>
    <scope>NUCLEOTIDE SEQUENCE</scope>
</reference>
<dbReference type="Proteomes" id="UP000887013">
    <property type="component" value="Unassembled WGS sequence"/>
</dbReference>
<accession>A0A8X6J377</accession>
<gene>
    <name evidence="1" type="ORF">NPIL_701</name>
</gene>
<comment type="caution">
    <text evidence="1">The sequence shown here is derived from an EMBL/GenBank/DDBJ whole genome shotgun (WGS) entry which is preliminary data.</text>
</comment>